<reference evidence="6" key="1">
    <citation type="journal article" date="2019" name="Int. J. Syst. Evol. Microbiol.">
        <title>The Global Catalogue of Microorganisms (GCM) 10K type strain sequencing project: providing services to taxonomists for standard genome sequencing and annotation.</title>
        <authorList>
            <consortium name="The Broad Institute Genomics Platform"/>
            <consortium name="The Broad Institute Genome Sequencing Center for Infectious Disease"/>
            <person name="Wu L."/>
            <person name="Ma J."/>
        </authorList>
    </citation>
    <scope>NUCLEOTIDE SEQUENCE [LARGE SCALE GENOMIC DNA]</scope>
    <source>
        <strain evidence="6">NBRC 103166</strain>
    </source>
</reference>
<dbReference type="InterPro" id="IPR000595">
    <property type="entry name" value="cNMP-bd_dom"/>
</dbReference>
<dbReference type="Proteomes" id="UP001157353">
    <property type="component" value="Unassembled WGS sequence"/>
</dbReference>
<feature type="domain" description="CBS" evidence="4">
    <location>
        <begin position="155"/>
        <end position="211"/>
    </location>
</feature>
<dbReference type="Pfam" id="PF03445">
    <property type="entry name" value="DUF294"/>
    <property type="match status" value="1"/>
</dbReference>
<name>A0ABQ6DWV9_9GAMM</name>
<dbReference type="Pfam" id="PF00027">
    <property type="entry name" value="cNMP_binding"/>
    <property type="match status" value="1"/>
</dbReference>
<keyword evidence="6" id="KW-1185">Reference proteome</keyword>
<dbReference type="PANTHER" id="PTHR48108">
    <property type="entry name" value="CBS DOMAIN-CONTAINING PROTEIN CBSX2, CHLOROPLASTIC"/>
    <property type="match status" value="1"/>
</dbReference>
<dbReference type="InterPro" id="IPR018490">
    <property type="entry name" value="cNMP-bd_dom_sf"/>
</dbReference>
<dbReference type="InterPro" id="IPR005105">
    <property type="entry name" value="GlnD_Uridyltrans_N"/>
</dbReference>
<dbReference type="InterPro" id="IPR014710">
    <property type="entry name" value="RmlC-like_jellyroll"/>
</dbReference>
<gene>
    <name evidence="5" type="ORF">GCM10007916_06720</name>
</gene>
<comment type="caution">
    <text evidence="5">The sequence shown here is derived from an EMBL/GenBank/DDBJ whole genome shotgun (WGS) entry which is preliminary data.</text>
</comment>
<dbReference type="PROSITE" id="PS51371">
    <property type="entry name" value="CBS"/>
    <property type="match status" value="2"/>
</dbReference>
<accession>A0ABQ6DWV9</accession>
<dbReference type="InterPro" id="IPR000644">
    <property type="entry name" value="CBS_dom"/>
</dbReference>
<dbReference type="SMART" id="SM00116">
    <property type="entry name" value="CBS"/>
    <property type="match status" value="2"/>
</dbReference>
<dbReference type="CDD" id="cd05401">
    <property type="entry name" value="NT_GlnE_GlnD_like"/>
    <property type="match status" value="1"/>
</dbReference>
<dbReference type="InterPro" id="IPR018821">
    <property type="entry name" value="DUF294_put_nucleoTrafse_sb-bd"/>
</dbReference>
<evidence type="ECO:0000256" key="1">
    <source>
        <dbReference type="ARBA" id="ARBA00022737"/>
    </source>
</evidence>
<dbReference type="RefSeq" id="WP_284202719.1">
    <property type="nucleotide sequence ID" value="NZ_BSPQ01000001.1"/>
</dbReference>
<feature type="domain" description="Cyclic nucleotide-binding" evidence="3">
    <location>
        <begin position="18"/>
        <end position="134"/>
    </location>
</feature>
<evidence type="ECO:0000259" key="3">
    <source>
        <dbReference type="PROSITE" id="PS50042"/>
    </source>
</evidence>
<dbReference type="Gene3D" id="2.60.120.10">
    <property type="entry name" value="Jelly Rolls"/>
    <property type="match status" value="1"/>
</dbReference>
<proteinExistence type="predicted"/>
<dbReference type="Pfam" id="PF10335">
    <property type="entry name" value="DUF294_C"/>
    <property type="match status" value="1"/>
</dbReference>
<organism evidence="5 6">
    <name type="scientific">Psychromonas marina</name>
    <dbReference type="NCBI Taxonomy" id="88364"/>
    <lineage>
        <taxon>Bacteria</taxon>
        <taxon>Pseudomonadati</taxon>
        <taxon>Pseudomonadota</taxon>
        <taxon>Gammaproteobacteria</taxon>
        <taxon>Alteromonadales</taxon>
        <taxon>Psychromonadaceae</taxon>
        <taxon>Psychromonas</taxon>
    </lineage>
</organism>
<dbReference type="CDD" id="cd04587">
    <property type="entry name" value="CBS_pair_CAP-ED_NT_Pol-beta-like_DUF294_assoc"/>
    <property type="match status" value="1"/>
</dbReference>
<dbReference type="SUPFAM" id="SSF51206">
    <property type="entry name" value="cAMP-binding domain-like"/>
    <property type="match status" value="1"/>
</dbReference>
<dbReference type="EMBL" id="BSPQ01000001">
    <property type="protein sequence ID" value="GLS89605.1"/>
    <property type="molecule type" value="Genomic_DNA"/>
</dbReference>
<protein>
    <submittedName>
        <fullName evidence="5">Cyclic nucleotide-binding protein</fullName>
    </submittedName>
</protein>
<dbReference type="PROSITE" id="PS50042">
    <property type="entry name" value="CNMP_BINDING_3"/>
    <property type="match status" value="1"/>
</dbReference>
<evidence type="ECO:0000313" key="6">
    <source>
        <dbReference type="Proteomes" id="UP001157353"/>
    </source>
</evidence>
<dbReference type="Gene3D" id="3.10.580.10">
    <property type="entry name" value="CBS-domain"/>
    <property type="match status" value="1"/>
</dbReference>
<dbReference type="SMART" id="SM00100">
    <property type="entry name" value="cNMP"/>
    <property type="match status" value="1"/>
</dbReference>
<dbReference type="InterPro" id="IPR051462">
    <property type="entry name" value="CBS_domain-containing"/>
</dbReference>
<dbReference type="SUPFAM" id="SSF54631">
    <property type="entry name" value="CBS-domain pair"/>
    <property type="match status" value="1"/>
</dbReference>
<evidence type="ECO:0000313" key="5">
    <source>
        <dbReference type="EMBL" id="GLS89605.1"/>
    </source>
</evidence>
<evidence type="ECO:0000256" key="2">
    <source>
        <dbReference type="PROSITE-ProRule" id="PRU00703"/>
    </source>
</evidence>
<keyword evidence="2" id="KW-0129">CBS domain</keyword>
<evidence type="ECO:0000259" key="4">
    <source>
        <dbReference type="PROSITE" id="PS51371"/>
    </source>
</evidence>
<dbReference type="PANTHER" id="PTHR48108:SF31">
    <property type="entry name" value="CBS DOMAIN AND CYCLIC NUCLEOTIDE-REGULATED NUCLEOTIDYLTRANSFERASE"/>
    <property type="match status" value="1"/>
</dbReference>
<dbReference type="InterPro" id="IPR046342">
    <property type="entry name" value="CBS_dom_sf"/>
</dbReference>
<feature type="domain" description="CBS" evidence="4">
    <location>
        <begin position="219"/>
        <end position="275"/>
    </location>
</feature>
<keyword evidence="1" id="KW-0677">Repeat</keyword>
<dbReference type="CDD" id="cd00038">
    <property type="entry name" value="CAP_ED"/>
    <property type="match status" value="1"/>
</dbReference>
<dbReference type="Pfam" id="PF00571">
    <property type="entry name" value="CBS"/>
    <property type="match status" value="2"/>
</dbReference>
<sequence length="614" mass="68876">MDSTELQPISNFIKTLPPFDQLSEQLIEQCCQALTVVYYSKEERLVHVDTNEPQLYIVRSGAFEVTTEKGELIDRIGDGQYFGFSGMLSGEKIVNKVHILDDGLIYQLPLESFNKLRAASRTFDRFFNQAFAKRLRHQGELKSNNISTSRISSLISENMISLSRDATIQQAAILMSEKRVSSLIIIDNEQLAGILTDRDLRNRVLAKGLDGKTLIEEVMTKSPTTAPKDALIFEAMLLMSEKNIHHLPIIENNKPVSMLTSTDIMRSQSSQPLLLIGQIDRQTSVEDLIKVSNQLPSLLQNLISSEAKAQEIGRILTLVTDALTRRLIFIAQQQLGEAPMKFCWLAFGSQARQDQAAGADQDNALLLEKEGDSESEHYFKQLAELVCSGLDQCGFPYCPGNIMAQNPKLCCSLKQWQQQFTDWINAPQPAALLNATIFFDMRSIYGENNLFEKLQNSVLKQTKNNDIFLAALTQNATQQVAPLGFFKNFVVERDGSEVKGIDLKHKGLALINDIARIYALANGIKTVNTRQRLSALIGHQGINPEDINNLLDAAEFIAHKRLVNQGEQYEQGIPLSNYLKPSNLTSLAQHHLKDAFKVLHDSQTGIKLKFLRHF</sequence>